<dbReference type="AlphaFoldDB" id="A0A0S1XET2"/>
<sequence>MAREDWDYIPVKVETKAKLEKLRAALVLKRDGERVTFDDTVQFLLQHIPQDLQALIGDPQ</sequence>
<dbReference type="Proteomes" id="UP000066042">
    <property type="component" value="Chromosome"/>
</dbReference>
<reference evidence="1 2" key="1">
    <citation type="journal article" date="2016" name="Genome Announc.">
        <title>Complete genome sequence of the hyperthermophilic and piezophilic archaeon Thermococcus barophilus Ch5, capable of growth at the expense of hydrogenogenesis from carbon monoxide and formate.</title>
        <authorList>
            <person name="Oger P."/>
            <person name="Sokolova T.G."/>
            <person name="Kozhevnikova D.A."/>
            <person name="Taranov E.A."/>
            <person name="Vannier P."/>
            <person name="Lee H.S."/>
            <person name="Kwon K.K."/>
            <person name="Kang S.G."/>
            <person name="Lee J.H."/>
            <person name="Bonch-Osmolovskaya E.A."/>
            <person name="Lebedinsky A.V."/>
        </authorList>
    </citation>
    <scope>NUCLEOTIDE SEQUENCE [LARGE SCALE GENOMIC DNA]</scope>
    <source>
        <strain evidence="2">Ch5</strain>
    </source>
</reference>
<dbReference type="EMBL" id="CP013050">
    <property type="protein sequence ID" value="ALM76227.1"/>
    <property type="molecule type" value="Genomic_DNA"/>
</dbReference>
<protein>
    <submittedName>
        <fullName evidence="1">Uncharacterized protein</fullName>
    </submittedName>
</protein>
<proteinExistence type="predicted"/>
<evidence type="ECO:0000313" key="1">
    <source>
        <dbReference type="EMBL" id="ALM76227.1"/>
    </source>
</evidence>
<accession>A0A0S1XET2</accession>
<dbReference type="PATRIC" id="fig|55802.8.peg.2312"/>
<dbReference type="RefSeq" id="WP_056934654.1">
    <property type="nucleotide sequence ID" value="NZ_CP013050.1"/>
</dbReference>
<name>A0A0S1XET2_THEBA</name>
<dbReference type="GeneID" id="26137548"/>
<dbReference type="STRING" id="55802.TBCH5v1_2332"/>
<gene>
    <name evidence="1" type="ORF">TBCH5v1_2332</name>
</gene>
<organism evidence="1 2">
    <name type="scientific">Thermococcus barophilus</name>
    <dbReference type="NCBI Taxonomy" id="55802"/>
    <lineage>
        <taxon>Archaea</taxon>
        <taxon>Methanobacteriati</taxon>
        <taxon>Methanobacteriota</taxon>
        <taxon>Thermococci</taxon>
        <taxon>Thermococcales</taxon>
        <taxon>Thermococcaceae</taxon>
        <taxon>Thermococcus</taxon>
    </lineage>
</organism>
<evidence type="ECO:0000313" key="2">
    <source>
        <dbReference type="Proteomes" id="UP000066042"/>
    </source>
</evidence>